<keyword evidence="1" id="KW-0472">Membrane</keyword>
<dbReference type="AlphaFoldDB" id="A0A7X0YIW5"/>
<name>A0A7X0YIW5_9LIST</name>
<proteinExistence type="predicted"/>
<keyword evidence="1" id="KW-1133">Transmembrane helix</keyword>
<feature type="transmembrane region" description="Helical" evidence="1">
    <location>
        <begin position="28"/>
        <end position="48"/>
    </location>
</feature>
<gene>
    <name evidence="2" type="ORF">HCB06_01305</name>
</gene>
<dbReference type="RefSeq" id="WP_185534880.1">
    <property type="nucleotide sequence ID" value="NZ_JAARXI010000001.1"/>
</dbReference>
<evidence type="ECO:0000256" key="1">
    <source>
        <dbReference type="SAM" id="Phobius"/>
    </source>
</evidence>
<comment type="caution">
    <text evidence="2">The sequence shown here is derived from an EMBL/GenBank/DDBJ whole genome shotgun (WGS) entry which is preliminary data.</text>
</comment>
<protein>
    <submittedName>
        <fullName evidence="2">Uncharacterized protein</fullName>
    </submittedName>
</protein>
<organism evidence="2 3">
    <name type="scientific">Listeria booriae</name>
    <dbReference type="NCBI Taxonomy" id="1552123"/>
    <lineage>
        <taxon>Bacteria</taxon>
        <taxon>Bacillati</taxon>
        <taxon>Bacillota</taxon>
        <taxon>Bacilli</taxon>
        <taxon>Bacillales</taxon>
        <taxon>Listeriaceae</taxon>
        <taxon>Listeria</taxon>
    </lineage>
</organism>
<evidence type="ECO:0000313" key="3">
    <source>
        <dbReference type="Proteomes" id="UP000529446"/>
    </source>
</evidence>
<reference evidence="2 3" key="1">
    <citation type="submission" date="2020-03" db="EMBL/GenBank/DDBJ databases">
        <title>Soil Listeria distribution.</title>
        <authorList>
            <person name="Liao J."/>
            <person name="Wiedmann M."/>
        </authorList>
    </citation>
    <scope>NUCLEOTIDE SEQUENCE [LARGE SCALE GENOMIC DNA]</scope>
    <source>
        <strain evidence="2 3">FSL L7-0360</strain>
    </source>
</reference>
<dbReference type="EMBL" id="JAARXI010000001">
    <property type="protein sequence ID" value="MBC2115244.1"/>
    <property type="molecule type" value="Genomic_DNA"/>
</dbReference>
<accession>A0A7X0YIW5</accession>
<dbReference type="Proteomes" id="UP000529446">
    <property type="component" value="Unassembled WGS sequence"/>
</dbReference>
<sequence length="57" mass="5678">MSQGGNLNPLVPLTGGGPVLGVTMLNGYPVAAAAIGIGIATVCAVILFRQKISKQQA</sequence>
<evidence type="ECO:0000313" key="2">
    <source>
        <dbReference type="EMBL" id="MBC2115244.1"/>
    </source>
</evidence>
<keyword evidence="1" id="KW-0812">Transmembrane</keyword>